<evidence type="ECO:0000256" key="9">
    <source>
        <dbReference type="ARBA" id="ARBA00023155"/>
    </source>
</evidence>
<accession>A0A2I0B2L7</accession>
<evidence type="ECO:0000256" key="4">
    <source>
        <dbReference type="ARBA" id="ARBA00022723"/>
    </source>
</evidence>
<feature type="compositionally biased region" description="Low complexity" evidence="12">
    <location>
        <begin position="10"/>
        <end position="30"/>
    </location>
</feature>
<dbReference type="PANTHER" id="PTHR31948">
    <property type="entry name" value="ZINC-FINGER HOMEODOMAIN PROTEIN 2"/>
    <property type="match status" value="1"/>
</dbReference>
<keyword evidence="9 14" id="KW-0371">Homeobox</keyword>
<keyword evidence="6" id="KW-0862">Zinc</keyword>
<keyword evidence="4" id="KW-0479">Metal-binding</keyword>
<dbReference type="PROSITE" id="PS51523">
    <property type="entry name" value="ZF_HD_DIMER"/>
    <property type="match status" value="1"/>
</dbReference>
<evidence type="ECO:0000256" key="3">
    <source>
        <dbReference type="ARBA" id="ARBA00011416"/>
    </source>
</evidence>
<keyword evidence="5" id="KW-0863">Zinc-finger</keyword>
<dbReference type="SUPFAM" id="SSF46689">
    <property type="entry name" value="Homeodomain-like"/>
    <property type="match status" value="1"/>
</dbReference>
<comment type="subunit">
    <text evidence="3">Homo- and heterodimer with other ZFHD proteins.</text>
</comment>
<dbReference type="GO" id="GO:0008270">
    <property type="term" value="F:zinc ion binding"/>
    <property type="evidence" value="ECO:0007669"/>
    <property type="project" value="UniProtKB-KW"/>
</dbReference>
<gene>
    <name evidence="14" type="ORF">AXF42_Ash018249</name>
</gene>
<keyword evidence="10" id="KW-0804">Transcription</keyword>
<protein>
    <submittedName>
        <fullName evidence="14">ZF-HD homeobox protein</fullName>
    </submittedName>
</protein>
<evidence type="ECO:0000259" key="13">
    <source>
        <dbReference type="PROSITE" id="PS51523"/>
    </source>
</evidence>
<feature type="compositionally biased region" description="Basic and acidic residues" evidence="12">
    <location>
        <begin position="275"/>
        <end position="287"/>
    </location>
</feature>
<feature type="region of interest" description="Disordered" evidence="12">
    <location>
        <begin position="248"/>
        <end position="287"/>
    </location>
</feature>
<evidence type="ECO:0000256" key="11">
    <source>
        <dbReference type="ARBA" id="ARBA00023242"/>
    </source>
</evidence>
<evidence type="ECO:0000256" key="2">
    <source>
        <dbReference type="ARBA" id="ARBA00004123"/>
    </source>
</evidence>
<feature type="region of interest" description="Disordered" evidence="12">
    <location>
        <begin position="1"/>
        <end position="53"/>
    </location>
</feature>
<comment type="subcellular location">
    <subcellularLocation>
        <location evidence="2">Nucleus</location>
    </subcellularLocation>
</comment>
<reference evidence="14 15" key="1">
    <citation type="journal article" date="2017" name="Nature">
        <title>The Apostasia genome and the evolution of orchids.</title>
        <authorList>
            <person name="Zhang G.Q."/>
            <person name="Liu K.W."/>
            <person name="Li Z."/>
            <person name="Lohaus R."/>
            <person name="Hsiao Y.Y."/>
            <person name="Niu S.C."/>
            <person name="Wang J.Y."/>
            <person name="Lin Y.C."/>
            <person name="Xu Q."/>
            <person name="Chen L.J."/>
            <person name="Yoshida K."/>
            <person name="Fujiwara S."/>
            <person name="Wang Z.W."/>
            <person name="Zhang Y.Q."/>
            <person name="Mitsuda N."/>
            <person name="Wang M."/>
            <person name="Liu G.H."/>
            <person name="Pecoraro L."/>
            <person name="Huang H.X."/>
            <person name="Xiao X.J."/>
            <person name="Lin M."/>
            <person name="Wu X.Y."/>
            <person name="Wu W.L."/>
            <person name="Chen Y.Y."/>
            <person name="Chang S.B."/>
            <person name="Sakamoto S."/>
            <person name="Ohme-Takagi M."/>
            <person name="Yagi M."/>
            <person name="Zeng S.J."/>
            <person name="Shen C.Y."/>
            <person name="Yeh C.M."/>
            <person name="Luo Y.B."/>
            <person name="Tsai W.C."/>
            <person name="Van de Peer Y."/>
            <person name="Liu Z.J."/>
        </authorList>
    </citation>
    <scope>NUCLEOTIDE SEQUENCE [LARGE SCALE GENOMIC DNA]</scope>
    <source>
        <strain evidence="15">cv. Shenzhen</strain>
        <tissue evidence="14">Stem</tissue>
    </source>
</reference>
<feature type="compositionally biased region" description="Low complexity" evidence="12">
    <location>
        <begin position="253"/>
        <end position="274"/>
    </location>
</feature>
<evidence type="ECO:0000256" key="7">
    <source>
        <dbReference type="ARBA" id="ARBA00023015"/>
    </source>
</evidence>
<dbReference type="InterPro" id="IPR009057">
    <property type="entry name" value="Homeodomain-like_sf"/>
</dbReference>
<keyword evidence="7" id="KW-0805">Transcription regulation</keyword>
<organism evidence="14 15">
    <name type="scientific">Apostasia shenzhenica</name>
    <dbReference type="NCBI Taxonomy" id="1088818"/>
    <lineage>
        <taxon>Eukaryota</taxon>
        <taxon>Viridiplantae</taxon>
        <taxon>Streptophyta</taxon>
        <taxon>Embryophyta</taxon>
        <taxon>Tracheophyta</taxon>
        <taxon>Spermatophyta</taxon>
        <taxon>Magnoliopsida</taxon>
        <taxon>Liliopsida</taxon>
        <taxon>Asparagales</taxon>
        <taxon>Orchidaceae</taxon>
        <taxon>Apostasioideae</taxon>
        <taxon>Apostasia</taxon>
    </lineage>
</organism>
<dbReference type="GO" id="GO:0050793">
    <property type="term" value="P:regulation of developmental process"/>
    <property type="evidence" value="ECO:0007669"/>
    <property type="project" value="TreeGrafter"/>
</dbReference>
<feature type="region of interest" description="Disordered" evidence="12">
    <location>
        <begin position="156"/>
        <end position="191"/>
    </location>
</feature>
<evidence type="ECO:0000313" key="15">
    <source>
        <dbReference type="Proteomes" id="UP000236161"/>
    </source>
</evidence>
<evidence type="ECO:0000313" key="14">
    <source>
        <dbReference type="EMBL" id="PKA62024.1"/>
    </source>
</evidence>
<dbReference type="STRING" id="1088818.A0A2I0B2L7"/>
<keyword evidence="8 14" id="KW-0238">DNA-binding</keyword>
<dbReference type="GO" id="GO:0005634">
    <property type="term" value="C:nucleus"/>
    <property type="evidence" value="ECO:0007669"/>
    <property type="project" value="UniProtKB-SubCell"/>
</dbReference>
<dbReference type="InterPro" id="IPR006455">
    <property type="entry name" value="Homeodomain_ZF_HD"/>
</dbReference>
<sequence>MEFREDDGFARASAFSKPSSSSRNGLALSPRPLPPPQQLPTADPDPFPMSVTSSPTAAAGDFSFAYRECLRNHAASVGGHVVDGCCEFMPSNGDSYKCAACGCHRSFHRKDSDAGGAPPPPRGCRRRVPLLLQPPTAVAAAFSHYAHYQRPFGANSSLSGGTSTESSSEERVDAGGLKAVNPSPTTSSLSRKRFRTKFTPEQKAKMTGFAERVGWRLQRQDDAAIGEFCNEVGVRRQVFKVWMHNNKHAMRKQQQQHQQQQQQQQVLLLQQQPHEQLELHERPENYP</sequence>
<evidence type="ECO:0000256" key="5">
    <source>
        <dbReference type="ARBA" id="ARBA00022771"/>
    </source>
</evidence>
<evidence type="ECO:0000256" key="8">
    <source>
        <dbReference type="ARBA" id="ARBA00023125"/>
    </source>
</evidence>
<evidence type="ECO:0000256" key="6">
    <source>
        <dbReference type="ARBA" id="ARBA00022833"/>
    </source>
</evidence>
<feature type="domain" description="ZF-HD dimerization-type" evidence="13">
    <location>
        <begin position="66"/>
        <end position="111"/>
    </location>
</feature>
<keyword evidence="11" id="KW-0539">Nucleus</keyword>
<dbReference type="GO" id="GO:0003700">
    <property type="term" value="F:DNA-binding transcription factor activity"/>
    <property type="evidence" value="ECO:0007669"/>
    <property type="project" value="TreeGrafter"/>
</dbReference>
<dbReference type="OrthoDB" id="636896at2759"/>
<evidence type="ECO:0000256" key="10">
    <source>
        <dbReference type="ARBA" id="ARBA00023163"/>
    </source>
</evidence>
<dbReference type="PANTHER" id="PTHR31948:SF140">
    <property type="entry name" value="ZINC-FINGER HOMEODOMAIN PROTEIN 2"/>
    <property type="match status" value="1"/>
</dbReference>
<dbReference type="FunFam" id="1.10.10.60:FF:000257">
    <property type="entry name" value="Zinc-finger homeodomain protein 2"/>
    <property type="match status" value="1"/>
</dbReference>
<dbReference type="Proteomes" id="UP000236161">
    <property type="component" value="Unassembled WGS sequence"/>
</dbReference>
<dbReference type="NCBIfam" id="TIGR01565">
    <property type="entry name" value="homeo_ZF_HD"/>
    <property type="match status" value="1"/>
</dbReference>
<evidence type="ECO:0000256" key="1">
    <source>
        <dbReference type="ARBA" id="ARBA00004049"/>
    </source>
</evidence>
<evidence type="ECO:0000256" key="12">
    <source>
        <dbReference type="SAM" id="MobiDB-lite"/>
    </source>
</evidence>
<feature type="compositionally biased region" description="Low complexity" evidence="12">
    <location>
        <begin position="156"/>
        <end position="166"/>
    </location>
</feature>
<comment type="function">
    <text evidence="1">Putative transcription factor.</text>
</comment>
<dbReference type="InterPro" id="IPR006456">
    <property type="entry name" value="ZF_HD_homeobox_Cys/His_dimer"/>
</dbReference>
<feature type="compositionally biased region" description="Pro residues" evidence="12">
    <location>
        <begin position="31"/>
        <end position="47"/>
    </location>
</feature>
<dbReference type="NCBIfam" id="TIGR01566">
    <property type="entry name" value="ZF_HD_prot_N"/>
    <property type="match status" value="1"/>
</dbReference>
<dbReference type="GO" id="GO:0000976">
    <property type="term" value="F:transcription cis-regulatory region binding"/>
    <property type="evidence" value="ECO:0007669"/>
    <property type="project" value="TreeGrafter"/>
</dbReference>
<name>A0A2I0B2L7_9ASPA</name>
<dbReference type="Gene3D" id="1.10.10.60">
    <property type="entry name" value="Homeodomain-like"/>
    <property type="match status" value="1"/>
</dbReference>
<dbReference type="AlphaFoldDB" id="A0A2I0B2L7"/>
<dbReference type="Pfam" id="PF04770">
    <property type="entry name" value="ZF-HD_dimer"/>
    <property type="match status" value="1"/>
</dbReference>
<proteinExistence type="predicted"/>
<keyword evidence="15" id="KW-1185">Reference proteome</keyword>
<dbReference type="EMBL" id="KZ451921">
    <property type="protein sequence ID" value="PKA62024.1"/>
    <property type="molecule type" value="Genomic_DNA"/>
</dbReference>